<dbReference type="EMBL" id="KZ309512">
    <property type="protein sequence ID" value="KAG8239093.1"/>
    <property type="molecule type" value="Genomic_DNA"/>
</dbReference>
<reference evidence="1" key="2">
    <citation type="submission" date="2017-10" db="EMBL/GenBank/DDBJ databases">
        <title>Ladona fulva Genome sequencing and assembly.</title>
        <authorList>
            <person name="Murali S."/>
            <person name="Richards S."/>
            <person name="Bandaranaike D."/>
            <person name="Bellair M."/>
            <person name="Blankenburg K."/>
            <person name="Chao H."/>
            <person name="Dinh H."/>
            <person name="Doddapaneni H."/>
            <person name="Dugan-Rocha S."/>
            <person name="Elkadiri S."/>
            <person name="Gnanaolivu R."/>
            <person name="Hernandez B."/>
            <person name="Skinner E."/>
            <person name="Javaid M."/>
            <person name="Lee S."/>
            <person name="Li M."/>
            <person name="Ming W."/>
            <person name="Munidasa M."/>
            <person name="Muniz J."/>
            <person name="Nguyen L."/>
            <person name="Hughes D."/>
            <person name="Osuji N."/>
            <person name="Pu L.-L."/>
            <person name="Puazo M."/>
            <person name="Qu C."/>
            <person name="Quiroz J."/>
            <person name="Raj R."/>
            <person name="Weissenberger G."/>
            <person name="Xin Y."/>
            <person name="Zou X."/>
            <person name="Han Y."/>
            <person name="Worley K."/>
            <person name="Muzny D."/>
            <person name="Gibbs R."/>
        </authorList>
    </citation>
    <scope>NUCLEOTIDE SEQUENCE</scope>
    <source>
        <strain evidence="1">Sampled in the wild</strain>
    </source>
</reference>
<dbReference type="AlphaFoldDB" id="A0A8K0KRJ8"/>
<keyword evidence="2" id="KW-1185">Reference proteome</keyword>
<name>A0A8K0KRJ8_LADFU</name>
<evidence type="ECO:0000313" key="1">
    <source>
        <dbReference type="EMBL" id="KAG8239093.1"/>
    </source>
</evidence>
<sequence>MGHTTLKLWQDCYIKSSKQAMLEGLSIDLKRPTGRGPRFVILSAGSDQGFVENARLVYPAKKHTDGDLRNGLNPNFHPTSRKTVFIMDNASYHSGKPEKIPISSSKKEEIKIWLTSKGIEYPEKSLKIKLIKINDSVWSKYTTYEVDEKANE</sequence>
<proteinExistence type="predicted"/>
<dbReference type="OrthoDB" id="10039611at2759"/>
<evidence type="ECO:0008006" key="3">
    <source>
        <dbReference type="Google" id="ProtNLM"/>
    </source>
</evidence>
<organism evidence="1 2">
    <name type="scientific">Ladona fulva</name>
    <name type="common">Scarce chaser dragonfly</name>
    <name type="synonym">Libellula fulva</name>
    <dbReference type="NCBI Taxonomy" id="123851"/>
    <lineage>
        <taxon>Eukaryota</taxon>
        <taxon>Metazoa</taxon>
        <taxon>Ecdysozoa</taxon>
        <taxon>Arthropoda</taxon>
        <taxon>Hexapoda</taxon>
        <taxon>Insecta</taxon>
        <taxon>Pterygota</taxon>
        <taxon>Palaeoptera</taxon>
        <taxon>Odonata</taxon>
        <taxon>Epiprocta</taxon>
        <taxon>Anisoptera</taxon>
        <taxon>Libelluloidea</taxon>
        <taxon>Libellulidae</taxon>
        <taxon>Ladona</taxon>
    </lineage>
</organism>
<evidence type="ECO:0000313" key="2">
    <source>
        <dbReference type="Proteomes" id="UP000792457"/>
    </source>
</evidence>
<dbReference type="PANTHER" id="PTHR33939">
    <property type="entry name" value="PROTEIN CBG22215"/>
    <property type="match status" value="1"/>
</dbReference>
<accession>A0A8K0KRJ8</accession>
<gene>
    <name evidence="1" type="ORF">J437_LFUL011701</name>
</gene>
<comment type="caution">
    <text evidence="1">The sequence shown here is derived from an EMBL/GenBank/DDBJ whole genome shotgun (WGS) entry which is preliminary data.</text>
</comment>
<dbReference type="PANTHER" id="PTHR33939:SF1">
    <property type="entry name" value="DUF4371 DOMAIN-CONTAINING PROTEIN"/>
    <property type="match status" value="1"/>
</dbReference>
<protein>
    <recommendedName>
        <fullName evidence="3">Tc1-like transposase DDE domain-containing protein</fullName>
    </recommendedName>
</protein>
<dbReference type="Proteomes" id="UP000792457">
    <property type="component" value="Unassembled WGS sequence"/>
</dbReference>
<reference evidence="1" key="1">
    <citation type="submission" date="2013-04" db="EMBL/GenBank/DDBJ databases">
        <authorList>
            <person name="Qu J."/>
            <person name="Murali S.C."/>
            <person name="Bandaranaike D."/>
            <person name="Bellair M."/>
            <person name="Blankenburg K."/>
            <person name="Chao H."/>
            <person name="Dinh H."/>
            <person name="Doddapaneni H."/>
            <person name="Downs B."/>
            <person name="Dugan-Rocha S."/>
            <person name="Elkadiri S."/>
            <person name="Gnanaolivu R.D."/>
            <person name="Hernandez B."/>
            <person name="Javaid M."/>
            <person name="Jayaseelan J.C."/>
            <person name="Lee S."/>
            <person name="Li M."/>
            <person name="Ming W."/>
            <person name="Munidasa M."/>
            <person name="Muniz J."/>
            <person name="Nguyen L."/>
            <person name="Ongeri F."/>
            <person name="Osuji N."/>
            <person name="Pu L.-L."/>
            <person name="Puazo M."/>
            <person name="Qu C."/>
            <person name="Quiroz J."/>
            <person name="Raj R."/>
            <person name="Weissenberger G."/>
            <person name="Xin Y."/>
            <person name="Zou X."/>
            <person name="Han Y."/>
            <person name="Richards S."/>
            <person name="Worley K."/>
            <person name="Muzny D."/>
            <person name="Gibbs R."/>
        </authorList>
    </citation>
    <scope>NUCLEOTIDE SEQUENCE</scope>
    <source>
        <strain evidence="1">Sampled in the wild</strain>
    </source>
</reference>